<evidence type="ECO:0000256" key="1">
    <source>
        <dbReference type="SAM" id="MobiDB-lite"/>
    </source>
</evidence>
<feature type="compositionally biased region" description="Polar residues" evidence="1">
    <location>
        <begin position="96"/>
        <end position="108"/>
    </location>
</feature>
<sequence>MEERAESRYKPNKKNVHFGRLEVITAIRFLLKPLGVKAMQQMLVGAGKYKNLDEEILNAKMEMRIRKICIDENPLRTKLTQVNRDESSEHVHNLPHPQSITTKNSLSPKPQRRVLKNEAVGSKVTHWEGNPITFDTDHHLVISTLRRPRSIACDKWRLAAHQGYLVAVSAPKGLRTKERSFLLLFC</sequence>
<protein>
    <submittedName>
        <fullName evidence="2">Uncharacterized protein</fullName>
    </submittedName>
</protein>
<dbReference type="AlphaFoldDB" id="A0A8X6TI00"/>
<proteinExistence type="predicted"/>
<gene>
    <name evidence="2" type="ORF">NPIL_208211</name>
</gene>
<keyword evidence="3" id="KW-1185">Reference proteome</keyword>
<accession>A0A8X6TI00</accession>
<organism evidence="2 3">
    <name type="scientific">Nephila pilipes</name>
    <name type="common">Giant wood spider</name>
    <name type="synonym">Nephila maculata</name>
    <dbReference type="NCBI Taxonomy" id="299642"/>
    <lineage>
        <taxon>Eukaryota</taxon>
        <taxon>Metazoa</taxon>
        <taxon>Ecdysozoa</taxon>
        <taxon>Arthropoda</taxon>
        <taxon>Chelicerata</taxon>
        <taxon>Arachnida</taxon>
        <taxon>Araneae</taxon>
        <taxon>Araneomorphae</taxon>
        <taxon>Entelegynae</taxon>
        <taxon>Araneoidea</taxon>
        <taxon>Nephilidae</taxon>
        <taxon>Nephila</taxon>
    </lineage>
</organism>
<name>A0A8X6TI00_NEPPI</name>
<comment type="caution">
    <text evidence="2">The sequence shown here is derived from an EMBL/GenBank/DDBJ whole genome shotgun (WGS) entry which is preliminary data.</text>
</comment>
<evidence type="ECO:0000313" key="3">
    <source>
        <dbReference type="Proteomes" id="UP000887013"/>
    </source>
</evidence>
<reference evidence="2" key="1">
    <citation type="submission" date="2020-08" db="EMBL/GenBank/DDBJ databases">
        <title>Multicomponent nature underlies the extraordinary mechanical properties of spider dragline silk.</title>
        <authorList>
            <person name="Kono N."/>
            <person name="Nakamura H."/>
            <person name="Mori M."/>
            <person name="Yoshida Y."/>
            <person name="Ohtoshi R."/>
            <person name="Malay A.D."/>
            <person name="Moran D.A.P."/>
            <person name="Tomita M."/>
            <person name="Numata K."/>
            <person name="Arakawa K."/>
        </authorList>
    </citation>
    <scope>NUCLEOTIDE SEQUENCE</scope>
</reference>
<dbReference type="EMBL" id="BMAW01059014">
    <property type="protein sequence ID" value="GFT19098.1"/>
    <property type="molecule type" value="Genomic_DNA"/>
</dbReference>
<dbReference type="Proteomes" id="UP000887013">
    <property type="component" value="Unassembled WGS sequence"/>
</dbReference>
<evidence type="ECO:0000313" key="2">
    <source>
        <dbReference type="EMBL" id="GFT19098.1"/>
    </source>
</evidence>
<feature type="region of interest" description="Disordered" evidence="1">
    <location>
        <begin position="85"/>
        <end position="112"/>
    </location>
</feature>